<proteinExistence type="predicted"/>
<dbReference type="Proteomes" id="UP001209083">
    <property type="component" value="Chromosome"/>
</dbReference>
<dbReference type="RefSeq" id="WP_349639444.1">
    <property type="nucleotide sequence ID" value="NZ_CP090958.1"/>
</dbReference>
<accession>A0ABY8QW94</accession>
<evidence type="ECO:0000313" key="1">
    <source>
        <dbReference type="EMBL" id="WGW12640.1"/>
    </source>
</evidence>
<organism evidence="1 2">
    <name type="scientific">Saxibacter everestensis</name>
    <dbReference type="NCBI Taxonomy" id="2909229"/>
    <lineage>
        <taxon>Bacteria</taxon>
        <taxon>Bacillati</taxon>
        <taxon>Actinomycetota</taxon>
        <taxon>Actinomycetes</taxon>
        <taxon>Micrococcales</taxon>
        <taxon>Brevibacteriaceae</taxon>
        <taxon>Saxibacter</taxon>
    </lineage>
</organism>
<gene>
    <name evidence="1" type="ORF">LWF01_02400</name>
</gene>
<reference evidence="1 2" key="1">
    <citation type="submission" date="2023-05" db="EMBL/GenBank/DDBJ databases">
        <title>Lithophilousrod everest ZFBP1038 complete genpme.</title>
        <authorList>
            <person name="Tian M."/>
        </authorList>
    </citation>
    <scope>NUCLEOTIDE SEQUENCE [LARGE SCALE GENOMIC DNA]</scope>
    <source>
        <strain evidence="1 2">ZFBP1038</strain>
    </source>
</reference>
<dbReference type="EMBL" id="CP090958">
    <property type="protein sequence ID" value="WGW12640.1"/>
    <property type="molecule type" value="Genomic_DNA"/>
</dbReference>
<protein>
    <submittedName>
        <fullName evidence="1">Uncharacterized protein</fullName>
    </submittedName>
</protein>
<keyword evidence="2" id="KW-1185">Reference proteome</keyword>
<sequence length="97" mass="10551">MADSPEKIPNPEIEKLKDLLRRVEAKLETVPLIDKPTAQIGANGAWTGSRASTLARDTLDPMAGELKRSLSSLVTTIREQIAATPDEIDDPKAEKKS</sequence>
<name>A0ABY8QW94_9MICO</name>
<evidence type="ECO:0000313" key="2">
    <source>
        <dbReference type="Proteomes" id="UP001209083"/>
    </source>
</evidence>